<dbReference type="SUPFAM" id="SSF52218">
    <property type="entry name" value="Flavoproteins"/>
    <property type="match status" value="1"/>
</dbReference>
<dbReference type="RefSeq" id="WP_005997857.1">
    <property type="nucleotide sequence ID" value="NZ_AAEW02000002.1"/>
</dbReference>
<dbReference type="InterPro" id="IPR036866">
    <property type="entry name" value="RibonucZ/Hydroxyglut_hydro"/>
</dbReference>
<reference evidence="3" key="2">
    <citation type="submission" date="2006-05" db="EMBL/GenBank/DDBJ databases">
        <title>Sequencing of the draft genome and assembly of Desulfuromonas acetoxidans DSM 684.</title>
        <authorList>
            <consortium name="US DOE Joint Genome Institute (JGI-PGF)"/>
            <person name="Copeland A."/>
            <person name="Lucas S."/>
            <person name="Lapidus A."/>
            <person name="Barry K."/>
            <person name="Detter J.C."/>
            <person name="Glavina del Rio T."/>
            <person name="Hammon N."/>
            <person name="Israni S."/>
            <person name="Dalin E."/>
            <person name="Tice H."/>
            <person name="Bruce D."/>
            <person name="Pitluck S."/>
            <person name="Richardson P."/>
        </authorList>
    </citation>
    <scope>NUCLEOTIDE SEQUENCE [LARGE SCALE GENOMIC DNA]</scope>
    <source>
        <strain evidence="3">DSM 684</strain>
    </source>
</reference>
<dbReference type="InterPro" id="IPR016440">
    <property type="entry name" value="Rubredoxin-O_OxRdtase"/>
</dbReference>
<evidence type="ECO:0000313" key="4">
    <source>
        <dbReference type="Proteomes" id="UP000005695"/>
    </source>
</evidence>
<organism evidence="3 4">
    <name type="scientific">Desulfuromonas acetoxidans (strain DSM 684 / 11070)</name>
    <dbReference type="NCBI Taxonomy" id="281689"/>
    <lineage>
        <taxon>Bacteria</taxon>
        <taxon>Pseudomonadati</taxon>
        <taxon>Thermodesulfobacteriota</taxon>
        <taxon>Desulfuromonadia</taxon>
        <taxon>Desulfuromonadales</taxon>
        <taxon>Desulfuromonadaceae</taxon>
        <taxon>Desulfuromonas</taxon>
    </lineage>
</organism>
<dbReference type="GO" id="GO:0009055">
    <property type="term" value="F:electron transfer activity"/>
    <property type="evidence" value="ECO:0007669"/>
    <property type="project" value="InterPro"/>
</dbReference>
<dbReference type="Gene3D" id="3.60.15.10">
    <property type="entry name" value="Ribonuclease Z/Hydroxyacylglutathione hydrolase-like"/>
    <property type="match status" value="1"/>
</dbReference>
<dbReference type="InterPro" id="IPR008254">
    <property type="entry name" value="Flavodoxin/NO_synth"/>
</dbReference>
<dbReference type="Gene3D" id="3.40.50.360">
    <property type="match status" value="1"/>
</dbReference>
<sequence length="392" mass="43326">MNPRKIKDDIYWMGYIDWEARLFDELIPLPDGTSYNAYLIAGSKKTALIDSVESEFFSDLEAQLKDVTKLDYLVSLHAEQDHSGSIPKILAKYPEAKLVTSPKAKGILMDILDIAADAIITVADGEILCLGDKTLEFIHTPWVHWPETMVAYLQEDKILFSCDFFGSHIATTELFASDEARVYEAAKRYYAEVMMPFGNSIKKHLQKLAPYAIDIIAPSHGPLHKRPSFIIDAHKDWVDGQLKNVVILPYVSMHKSTKKMVDHLTAMLTEQGVRVELFNLSVTDIGKLAIALVDAGTIVVGTPTVLAGPHPAAAYCAFLANALRPRSKYLSIIGSYGWGGKTVEVLAGMVPNLKVEIIEPVQVKGFPTEEDLAALETLAKTIAAKHKEQGFV</sequence>
<dbReference type="OrthoDB" id="9800607at2"/>
<dbReference type="GO" id="GO:0016491">
    <property type="term" value="F:oxidoreductase activity"/>
    <property type="evidence" value="ECO:0007669"/>
    <property type="project" value="InterPro"/>
</dbReference>
<dbReference type="AlphaFoldDB" id="Q1K3I7"/>
<dbReference type="InterPro" id="IPR029039">
    <property type="entry name" value="Flavoprotein-like_sf"/>
</dbReference>
<dbReference type="PROSITE" id="PS50902">
    <property type="entry name" value="FLAVODOXIN_LIKE"/>
    <property type="match status" value="1"/>
</dbReference>
<protein>
    <submittedName>
        <fullName evidence="3">Beta-lactamase-like</fullName>
    </submittedName>
</protein>
<evidence type="ECO:0000256" key="1">
    <source>
        <dbReference type="ARBA" id="ARBA00007121"/>
    </source>
</evidence>
<dbReference type="GO" id="GO:0010181">
    <property type="term" value="F:FMN binding"/>
    <property type="evidence" value="ECO:0007669"/>
    <property type="project" value="InterPro"/>
</dbReference>
<gene>
    <name evidence="3" type="ORF">Dace_2853</name>
</gene>
<dbReference type="Proteomes" id="UP000005695">
    <property type="component" value="Unassembled WGS sequence"/>
</dbReference>
<dbReference type="InterPro" id="IPR001279">
    <property type="entry name" value="Metallo-B-lactamas"/>
</dbReference>
<keyword evidence="4" id="KW-1185">Reference proteome</keyword>
<dbReference type="InterPro" id="IPR045761">
    <property type="entry name" value="ODP_dom"/>
</dbReference>
<accession>Q1K3I7</accession>
<feature type="domain" description="Flavodoxin-like" evidence="2">
    <location>
        <begin position="246"/>
        <end position="383"/>
    </location>
</feature>
<dbReference type="SUPFAM" id="SSF56281">
    <property type="entry name" value="Metallo-hydrolase/oxidoreductase"/>
    <property type="match status" value="1"/>
</dbReference>
<dbReference type="GO" id="GO:0046872">
    <property type="term" value="F:metal ion binding"/>
    <property type="evidence" value="ECO:0007669"/>
    <property type="project" value="InterPro"/>
</dbReference>
<comment type="caution">
    <text evidence="3">The sequence shown here is derived from an EMBL/GenBank/DDBJ whole genome shotgun (WGS) entry which is preliminary data.</text>
</comment>
<dbReference type="SMART" id="SM00849">
    <property type="entry name" value="Lactamase_B"/>
    <property type="match status" value="1"/>
</dbReference>
<dbReference type="PANTHER" id="PTHR43717">
    <property type="entry name" value="ANAEROBIC NITRIC OXIDE REDUCTASE FLAVORUBREDOXIN"/>
    <property type="match status" value="1"/>
</dbReference>
<evidence type="ECO:0000313" key="3">
    <source>
        <dbReference type="EMBL" id="EAT16987.1"/>
    </source>
</evidence>
<name>Q1K3I7_DESA6</name>
<dbReference type="PANTHER" id="PTHR43717:SF1">
    <property type="entry name" value="ANAEROBIC NITRIC OXIDE REDUCTASE FLAVORUBREDOXIN"/>
    <property type="match status" value="1"/>
</dbReference>
<comment type="similarity">
    <text evidence="1">In the N-terminal section; belongs to the zinc metallo-hydrolase group 3 family.</text>
</comment>
<evidence type="ECO:0000259" key="2">
    <source>
        <dbReference type="PROSITE" id="PS50902"/>
    </source>
</evidence>
<proteinExistence type="inferred from homology"/>
<dbReference type="PIRSF" id="PIRSF005243">
    <property type="entry name" value="ROO"/>
    <property type="match status" value="1"/>
</dbReference>
<dbReference type="CDD" id="cd07709">
    <property type="entry name" value="flavodiiron_proteins_MBL-fold"/>
    <property type="match status" value="1"/>
</dbReference>
<dbReference type="Pfam" id="PF19583">
    <property type="entry name" value="ODP"/>
    <property type="match status" value="1"/>
</dbReference>
<dbReference type="EMBL" id="AAEW02000002">
    <property type="protein sequence ID" value="EAT16987.1"/>
    <property type="molecule type" value="Genomic_DNA"/>
</dbReference>
<reference evidence="3" key="1">
    <citation type="submission" date="2006-05" db="EMBL/GenBank/DDBJ databases">
        <title>Annotation of the draft genome assembly of Desulfuromonas acetoxidans DSM 684.</title>
        <authorList>
            <consortium name="US DOE Joint Genome Institute (JGI-ORNL)"/>
            <person name="Larimer F."/>
            <person name="Land M."/>
            <person name="Hauser L."/>
        </authorList>
    </citation>
    <scope>NUCLEOTIDE SEQUENCE [LARGE SCALE GENOMIC DNA]</scope>
    <source>
        <strain evidence="3">DSM 684</strain>
    </source>
</reference>